<comment type="caution">
    <text evidence="3">The sequence shown here is derived from an EMBL/GenBank/DDBJ whole genome shotgun (WGS) entry which is preliminary data.</text>
</comment>
<keyword evidence="1" id="KW-0862">Zinc</keyword>
<accession>A0A835I9K5</accession>
<sequence length="597" mass="69235">MNFFSHPDVMTEEWILLTGYINQFLVLVPFSQFSSVDFVTTTMVSSKTPSKGKASINLNNPNPIENLSSDFATKIKMSYRSAPSINYSDRMKAKLLERNKLSLFVKILDGKLLAGTFKLNLEKTWAPFRITEMHLYKGDIYQVWMENQHQIEMILQAQPWVVSQHILQIVPWMEMKEHRDLDFNKFFVWMQLINFPEIFQDREIVEGNLIDSGCFSPNQLFHMELYPKHNDFVQLTRVKVLMDISDPIPPGFKLPEAVNGVEWVQFSYENLPVCCFKCGFIGHHQASCNIADADLSVEPQFTSNGQRFEMYNPKTRIFPKPMPDRPVSAVSLLNQFDVPRVYQPLRLREDYLQEHSNRPSPIRDDLREQHCRRRQDKGKEPLIMEINSPEPYVVHPTNLGPSSQMNNEWTINNNPVNYDTQFPNALVFSSQIPGQHMNGLPNTSYVLTSQGMINDPTNIPYVDLSGYSESDLIGENSLPYKRQEIEHGMTQRDNNEMRNAQRQIEFDGSMFQDREQRRKSALNTEQWQMLESLNPGNNQAWLCAGDFNDILYRGEKRGGRLVYQWQCQPFADMIQNCAFMDLGFVGPIFTGQTHEFS</sequence>
<evidence type="ECO:0000313" key="3">
    <source>
        <dbReference type="EMBL" id="KAF9614885.1"/>
    </source>
</evidence>
<dbReference type="Pfam" id="PF14392">
    <property type="entry name" value="zf-CCHC_4"/>
    <property type="match status" value="1"/>
</dbReference>
<dbReference type="GO" id="GO:0008270">
    <property type="term" value="F:zinc ion binding"/>
    <property type="evidence" value="ECO:0007669"/>
    <property type="project" value="UniProtKB-KW"/>
</dbReference>
<dbReference type="PANTHER" id="PTHR31286:SF180">
    <property type="entry name" value="OS10G0362600 PROTEIN"/>
    <property type="match status" value="1"/>
</dbReference>
<dbReference type="AlphaFoldDB" id="A0A835I9K5"/>
<dbReference type="GO" id="GO:0003676">
    <property type="term" value="F:nucleic acid binding"/>
    <property type="evidence" value="ECO:0007669"/>
    <property type="project" value="InterPro"/>
</dbReference>
<dbReference type="OrthoDB" id="1165906at2759"/>
<dbReference type="InterPro" id="IPR040256">
    <property type="entry name" value="At4g02000-like"/>
</dbReference>
<protein>
    <recommendedName>
        <fullName evidence="2">CCHC-type domain-containing protein</fullName>
    </recommendedName>
</protein>
<dbReference type="InterPro" id="IPR025836">
    <property type="entry name" value="Zn_knuckle_CX2CX4HX4C"/>
</dbReference>
<organism evidence="3 4">
    <name type="scientific">Coptis chinensis</name>
    <dbReference type="NCBI Taxonomy" id="261450"/>
    <lineage>
        <taxon>Eukaryota</taxon>
        <taxon>Viridiplantae</taxon>
        <taxon>Streptophyta</taxon>
        <taxon>Embryophyta</taxon>
        <taxon>Tracheophyta</taxon>
        <taxon>Spermatophyta</taxon>
        <taxon>Magnoliopsida</taxon>
        <taxon>Ranunculales</taxon>
        <taxon>Ranunculaceae</taxon>
        <taxon>Coptidoideae</taxon>
        <taxon>Coptis</taxon>
    </lineage>
</organism>
<proteinExistence type="predicted"/>
<keyword evidence="1" id="KW-0863">Zinc-finger</keyword>
<name>A0A835I9K5_9MAGN</name>
<evidence type="ECO:0000259" key="2">
    <source>
        <dbReference type="PROSITE" id="PS50158"/>
    </source>
</evidence>
<evidence type="ECO:0000313" key="4">
    <source>
        <dbReference type="Proteomes" id="UP000631114"/>
    </source>
</evidence>
<dbReference type="InterPro" id="IPR001878">
    <property type="entry name" value="Znf_CCHC"/>
</dbReference>
<keyword evidence="4" id="KW-1185">Reference proteome</keyword>
<gene>
    <name evidence="3" type="ORF">IFM89_020982</name>
</gene>
<dbReference type="Proteomes" id="UP000631114">
    <property type="component" value="Unassembled WGS sequence"/>
</dbReference>
<keyword evidence="1" id="KW-0479">Metal-binding</keyword>
<evidence type="ECO:0000256" key="1">
    <source>
        <dbReference type="PROSITE-ProRule" id="PRU00047"/>
    </source>
</evidence>
<feature type="domain" description="CCHC-type" evidence="2">
    <location>
        <begin position="275"/>
        <end position="288"/>
    </location>
</feature>
<reference evidence="3 4" key="1">
    <citation type="submission" date="2020-10" db="EMBL/GenBank/DDBJ databases">
        <title>The Coptis chinensis genome and diversification of protoberbering-type alkaloids.</title>
        <authorList>
            <person name="Wang B."/>
            <person name="Shu S."/>
            <person name="Song C."/>
            <person name="Liu Y."/>
        </authorList>
    </citation>
    <scope>NUCLEOTIDE SEQUENCE [LARGE SCALE GENOMIC DNA]</scope>
    <source>
        <strain evidence="3">HL-2020</strain>
        <tissue evidence="3">Leaf</tissue>
    </source>
</reference>
<dbReference type="PANTHER" id="PTHR31286">
    <property type="entry name" value="GLYCINE-RICH CELL WALL STRUCTURAL PROTEIN 1.8-LIKE"/>
    <property type="match status" value="1"/>
</dbReference>
<dbReference type="EMBL" id="JADFTS010000003">
    <property type="protein sequence ID" value="KAF9614885.1"/>
    <property type="molecule type" value="Genomic_DNA"/>
</dbReference>
<dbReference type="PROSITE" id="PS50158">
    <property type="entry name" value="ZF_CCHC"/>
    <property type="match status" value="1"/>
</dbReference>